<dbReference type="GO" id="GO:0005634">
    <property type="term" value="C:nucleus"/>
    <property type="evidence" value="ECO:0007669"/>
    <property type="project" value="TreeGrafter"/>
</dbReference>
<proteinExistence type="inferred from homology"/>
<dbReference type="RefSeq" id="XP_025365653.1">
    <property type="nucleotide sequence ID" value="XM_025504242.1"/>
</dbReference>
<dbReference type="GO" id="GO:0006606">
    <property type="term" value="P:protein import into nucleus"/>
    <property type="evidence" value="ECO:0007669"/>
    <property type="project" value="TreeGrafter"/>
</dbReference>
<evidence type="ECO:0000256" key="1">
    <source>
        <dbReference type="ARBA" id="ARBA00010307"/>
    </source>
</evidence>
<keyword evidence="6" id="KW-1185">Reference proteome</keyword>
<dbReference type="AlphaFoldDB" id="A0A316V3C9"/>
<feature type="compositionally biased region" description="Low complexity" evidence="4">
    <location>
        <begin position="95"/>
        <end position="106"/>
    </location>
</feature>
<dbReference type="GO" id="GO:0005085">
    <property type="term" value="F:guanyl-nucleotide exchange factor activity"/>
    <property type="evidence" value="ECO:0007669"/>
    <property type="project" value="TreeGrafter"/>
</dbReference>
<dbReference type="Proteomes" id="UP000245884">
    <property type="component" value="Unassembled WGS sequence"/>
</dbReference>
<dbReference type="Pfam" id="PF04603">
    <property type="entry name" value="Mog1"/>
    <property type="match status" value="1"/>
</dbReference>
<keyword evidence="3" id="KW-0653">Protein transport</keyword>
<evidence type="ECO:0000313" key="6">
    <source>
        <dbReference type="Proteomes" id="UP000245884"/>
    </source>
</evidence>
<dbReference type="STRING" id="1569628.A0A316V3C9"/>
<organism evidence="5 6">
    <name type="scientific">Jaminaea rosea</name>
    <dbReference type="NCBI Taxonomy" id="1569628"/>
    <lineage>
        <taxon>Eukaryota</taxon>
        <taxon>Fungi</taxon>
        <taxon>Dikarya</taxon>
        <taxon>Basidiomycota</taxon>
        <taxon>Ustilaginomycotina</taxon>
        <taxon>Exobasidiomycetes</taxon>
        <taxon>Microstromatales</taxon>
        <taxon>Microstromatales incertae sedis</taxon>
        <taxon>Jaminaea</taxon>
    </lineage>
</organism>
<dbReference type="EMBL" id="KZ819662">
    <property type="protein sequence ID" value="PWN31041.1"/>
    <property type="molecule type" value="Genomic_DNA"/>
</dbReference>
<dbReference type="GO" id="GO:0031267">
    <property type="term" value="F:small GTPase binding"/>
    <property type="evidence" value="ECO:0007669"/>
    <property type="project" value="TreeGrafter"/>
</dbReference>
<comment type="similarity">
    <text evidence="1">Belongs to the MOG1 family.</text>
</comment>
<accession>A0A316V3C9</accession>
<sequence length="194" mass="21274">MAISNQQTEKRELFGGAITLDMPQGLIDASDLRQIPDNQEVLLSPSSDVTCIVEVLESVKEGEAKDDTEAALRFHFSSLAHDNDAESSRILTLQPSPASASSSDSDPPSPSLLTGVQQVRKFAKPDQPLDNVLIHFALYRLAPRKDVDLVMSWNEPLKSSDGRTEETPRGDANVAEAFRRAAQSLKIVDWGLFQ</sequence>
<dbReference type="InterPro" id="IPR007681">
    <property type="entry name" value="Mog1"/>
</dbReference>
<dbReference type="GeneID" id="37026065"/>
<dbReference type="PANTHER" id="PTHR15837">
    <property type="entry name" value="RAN GUANINE NUCLEOTIDE RELEASE FACTOR"/>
    <property type="match status" value="1"/>
</dbReference>
<dbReference type="PANTHER" id="PTHR15837:SF0">
    <property type="entry name" value="RAN GUANINE NUCLEOTIDE RELEASE FACTOR"/>
    <property type="match status" value="1"/>
</dbReference>
<keyword evidence="2" id="KW-0813">Transport</keyword>
<dbReference type="Gene3D" id="3.40.1000.10">
    <property type="entry name" value="Mog1/PsbP, alpha/beta/alpha sandwich"/>
    <property type="match status" value="1"/>
</dbReference>
<evidence type="ECO:0000313" key="5">
    <source>
        <dbReference type="EMBL" id="PWN31041.1"/>
    </source>
</evidence>
<name>A0A316V3C9_9BASI</name>
<protein>
    <submittedName>
        <fullName evidence="5">Mog1p/PsbP-like protein</fullName>
    </submittedName>
</protein>
<evidence type="ECO:0000256" key="2">
    <source>
        <dbReference type="ARBA" id="ARBA00022448"/>
    </source>
</evidence>
<feature type="region of interest" description="Disordered" evidence="4">
    <location>
        <begin position="85"/>
        <end position="113"/>
    </location>
</feature>
<evidence type="ECO:0000256" key="3">
    <source>
        <dbReference type="ARBA" id="ARBA00022927"/>
    </source>
</evidence>
<reference evidence="5 6" key="1">
    <citation type="journal article" date="2018" name="Mol. Biol. Evol.">
        <title>Broad Genomic Sampling Reveals a Smut Pathogenic Ancestry of the Fungal Clade Ustilaginomycotina.</title>
        <authorList>
            <person name="Kijpornyongpan T."/>
            <person name="Mondo S.J."/>
            <person name="Barry K."/>
            <person name="Sandor L."/>
            <person name="Lee J."/>
            <person name="Lipzen A."/>
            <person name="Pangilinan J."/>
            <person name="LaButti K."/>
            <person name="Hainaut M."/>
            <person name="Henrissat B."/>
            <person name="Grigoriev I.V."/>
            <person name="Spatafora J.W."/>
            <person name="Aime M.C."/>
        </authorList>
    </citation>
    <scope>NUCLEOTIDE SEQUENCE [LARGE SCALE GENOMIC DNA]</scope>
    <source>
        <strain evidence="5 6">MCA 5214</strain>
    </source>
</reference>
<dbReference type="OrthoDB" id="10255285at2759"/>
<gene>
    <name evidence="5" type="ORF">BDZ90DRAFT_215620</name>
</gene>
<evidence type="ECO:0000256" key="4">
    <source>
        <dbReference type="SAM" id="MobiDB-lite"/>
    </source>
</evidence>
<dbReference type="SUPFAM" id="SSF55724">
    <property type="entry name" value="Mog1p/PsbP-like"/>
    <property type="match status" value="1"/>
</dbReference>
<dbReference type="InterPro" id="IPR016123">
    <property type="entry name" value="Mog1/PsbP_a/b/a-sand"/>
</dbReference>